<evidence type="ECO:0000313" key="2">
    <source>
        <dbReference type="Proteomes" id="UP000602181"/>
    </source>
</evidence>
<dbReference type="RefSeq" id="WP_147437528.1">
    <property type="nucleotide sequence ID" value="NZ_JACOIH010000007.1"/>
</dbReference>
<accession>A0ABR7ADK1</accession>
<organism evidence="1 2">
    <name type="scientific">Anaerotruncus massiliensis</name>
    <name type="common">ex Togo et al. 2019</name>
    <dbReference type="NCBI Taxonomy" id="1673720"/>
    <lineage>
        <taxon>Bacteria</taxon>
        <taxon>Bacillati</taxon>
        <taxon>Bacillota</taxon>
        <taxon>Clostridia</taxon>
        <taxon>Eubacteriales</taxon>
        <taxon>Oscillospiraceae</taxon>
        <taxon>Anaerotruncus</taxon>
    </lineage>
</organism>
<keyword evidence="2" id="KW-1185">Reference proteome</keyword>
<proteinExistence type="predicted"/>
<comment type="caution">
    <text evidence="1">The sequence shown here is derived from an EMBL/GenBank/DDBJ whole genome shotgun (WGS) entry which is preliminary data.</text>
</comment>
<gene>
    <name evidence="1" type="ORF">H8R05_06315</name>
</gene>
<sequence>MSENLFVTSEPNERSSFVMAIVHAVHDDGVQLLFFGEKVPSETHYKSLQSASIAELDRVLCVKVSGTYVVLGAIGAPSSAFHHGDKISFFGQPPIERITNVSSVATNATLAKVITQFNNLVMALDYRGYGLIA</sequence>
<dbReference type="Proteomes" id="UP000602181">
    <property type="component" value="Unassembled WGS sequence"/>
</dbReference>
<dbReference type="EMBL" id="JACOIH010000007">
    <property type="protein sequence ID" value="MBC3938515.1"/>
    <property type="molecule type" value="Genomic_DNA"/>
</dbReference>
<reference evidence="1 2" key="1">
    <citation type="submission" date="2020-08" db="EMBL/GenBank/DDBJ databases">
        <authorList>
            <person name="Liu C."/>
            <person name="Sun Q."/>
        </authorList>
    </citation>
    <scope>NUCLEOTIDE SEQUENCE [LARGE SCALE GENOMIC DNA]</scope>
    <source>
        <strain evidence="1 2">22A2-44</strain>
    </source>
</reference>
<protein>
    <submittedName>
        <fullName evidence="1">Uncharacterized protein</fullName>
    </submittedName>
</protein>
<name>A0ABR7ADK1_9FIRM</name>
<evidence type="ECO:0000313" key="1">
    <source>
        <dbReference type="EMBL" id="MBC3938515.1"/>
    </source>
</evidence>